<keyword evidence="2" id="KW-1133">Transmembrane helix</keyword>
<dbReference type="AlphaFoldDB" id="A0AAD5TMX5"/>
<feature type="compositionally biased region" description="Basic and acidic residues" evidence="1">
    <location>
        <begin position="163"/>
        <end position="172"/>
    </location>
</feature>
<feature type="compositionally biased region" description="Low complexity" evidence="1">
    <location>
        <begin position="132"/>
        <end position="144"/>
    </location>
</feature>
<evidence type="ECO:0000256" key="2">
    <source>
        <dbReference type="SAM" id="Phobius"/>
    </source>
</evidence>
<organism evidence="3 4">
    <name type="scientific">Geranomyces variabilis</name>
    <dbReference type="NCBI Taxonomy" id="109894"/>
    <lineage>
        <taxon>Eukaryota</taxon>
        <taxon>Fungi</taxon>
        <taxon>Fungi incertae sedis</taxon>
        <taxon>Chytridiomycota</taxon>
        <taxon>Chytridiomycota incertae sedis</taxon>
        <taxon>Chytridiomycetes</taxon>
        <taxon>Spizellomycetales</taxon>
        <taxon>Powellomycetaceae</taxon>
        <taxon>Geranomyces</taxon>
    </lineage>
</organism>
<keyword evidence="2" id="KW-0472">Membrane</keyword>
<evidence type="ECO:0000256" key="1">
    <source>
        <dbReference type="SAM" id="MobiDB-lite"/>
    </source>
</evidence>
<accession>A0AAD5TMX5</accession>
<keyword evidence="2" id="KW-0812">Transmembrane</keyword>
<reference evidence="3" key="1">
    <citation type="submission" date="2020-05" db="EMBL/GenBank/DDBJ databases">
        <title>Phylogenomic resolution of chytrid fungi.</title>
        <authorList>
            <person name="Stajich J.E."/>
            <person name="Amses K."/>
            <person name="Simmons R."/>
            <person name="Seto K."/>
            <person name="Myers J."/>
            <person name="Bonds A."/>
            <person name="Quandt C.A."/>
            <person name="Barry K."/>
            <person name="Liu P."/>
            <person name="Grigoriev I."/>
            <person name="Longcore J.E."/>
            <person name="James T.Y."/>
        </authorList>
    </citation>
    <scope>NUCLEOTIDE SEQUENCE</scope>
    <source>
        <strain evidence="3">JEL0379</strain>
    </source>
</reference>
<comment type="caution">
    <text evidence="3">The sequence shown here is derived from an EMBL/GenBank/DDBJ whole genome shotgun (WGS) entry which is preliminary data.</text>
</comment>
<dbReference type="Proteomes" id="UP001212152">
    <property type="component" value="Unassembled WGS sequence"/>
</dbReference>
<evidence type="ECO:0000313" key="3">
    <source>
        <dbReference type="EMBL" id="KAJ3176593.1"/>
    </source>
</evidence>
<protein>
    <submittedName>
        <fullName evidence="3">Uncharacterized protein</fullName>
    </submittedName>
</protein>
<gene>
    <name evidence="3" type="ORF">HDU87_004921</name>
</gene>
<proteinExistence type="predicted"/>
<evidence type="ECO:0000313" key="4">
    <source>
        <dbReference type="Proteomes" id="UP001212152"/>
    </source>
</evidence>
<feature type="transmembrane region" description="Helical" evidence="2">
    <location>
        <begin position="64"/>
        <end position="90"/>
    </location>
</feature>
<name>A0AAD5TMX5_9FUNG</name>
<feature type="region of interest" description="Disordered" evidence="1">
    <location>
        <begin position="117"/>
        <end position="172"/>
    </location>
</feature>
<keyword evidence="4" id="KW-1185">Reference proteome</keyword>
<sequence length="172" mass="18489">MDVTSAAPEASIAYFPFPSKMLMEMRTLAAGLGTNGLADHADKIESGLTRMGDGMEAAGRSVRAGLVVVGIGIGIGLSVMGAGMVLRAWLGDACERDCDRRRRRRRRRMREWRELPSAGGWKNGKAHMEDFSSTSSGDDSGVGVKESRSLRSSAPAVNVESKGFTERRQPAT</sequence>
<dbReference type="EMBL" id="JADGJQ010000039">
    <property type="protein sequence ID" value="KAJ3176593.1"/>
    <property type="molecule type" value="Genomic_DNA"/>
</dbReference>